<dbReference type="Proteomes" id="UP001333037">
    <property type="component" value="Segment"/>
</dbReference>
<dbReference type="Gene3D" id="3.40.50.1110">
    <property type="entry name" value="SGNH hydrolase"/>
    <property type="match status" value="1"/>
</dbReference>
<evidence type="ECO:0000256" key="1">
    <source>
        <dbReference type="ARBA" id="ARBA00004328"/>
    </source>
</evidence>
<dbReference type="Pfam" id="PF03906">
    <property type="entry name" value="Phage_T7_tail"/>
    <property type="match status" value="1"/>
</dbReference>
<evidence type="ECO:0000256" key="6">
    <source>
        <dbReference type="ARBA" id="ARBA00022844"/>
    </source>
</evidence>
<evidence type="ECO:0000256" key="9">
    <source>
        <dbReference type="ARBA" id="ARBA00035636"/>
    </source>
</evidence>
<dbReference type="InterPro" id="IPR011050">
    <property type="entry name" value="Pectin_lyase_fold/virulence"/>
</dbReference>
<evidence type="ECO:0000256" key="10">
    <source>
        <dbReference type="ARBA" id="ARBA00035728"/>
    </source>
</evidence>
<sequence length="816" mass="87538">MAQTRSPVATTIVYNLTGQTDFTVPFEYLARKYVELTLLGTSRLPLVMNSDYRFVSKTVVSLGINPPAGFTQLEIRRNTSATERLVDFHDGSILRANDLNISQIQSLHVAEEARSNVSDAISVDDNGNLDARNRKLVNLQAGTNPTDAVNYAQALQLAEQGGSFTLRQELAESSGAEHVVTSQPINGAVNRTVRDKLNDVKSFRDFGGVDDGQTNCYDALVRAAAHLAANGGAVYFPKRGTGVYRVVGNDTSITDMTGIEFILDEGVSFTFEGNWTPLIVKGLKVNRQMKVHLVTPNYSFYHGPHQYRKSSEVMPSLSQLNGSYEVPVELSGGHFTGYTLDIGALGRQEVAVTAAADSVTLPFDATSQRRVATTASQIGDEVSMMNASVQGSVVVGVLTLQGYCLVEQDLNTQATVLNRNGAFESIYSILPAGSRNQFNSAMLSVRHVSDTKFAVMANHIQVGTFDAGATIVGIAFGAHSRTSALSFNYPVRLKNSKLSGSRPLRLVAIGDSTSDPAIPCSQYDYMAQYLATAGCQVFELKNIAVSGQNSAQQWEIFKTIGLAGYDAVIANIGINDIQGGISADAYAANVVLMANQCKAQAVPFILSLPLTWYSQSEAQVYGQDGMDTANNEKTAEYRLKVIRALQGTGAIISTAPVKHMGLTSAAWLTSGKDSILMDNIHPTGYGRMMMGMGNAMAILGAINPVGYRNPKFEAMPERWAVGGSGAGRPMVKYDNGVFTFKGALQVNQDPANGTVLIKLDKEFSNGQWTYFPCACTGSAGVLGLGQLAVDPSRNVYVYNAPAGTTSVSMDALTLTL</sequence>
<keyword evidence="7" id="KW-1233">Viral attachment to host adhesion receptor</keyword>
<evidence type="ECO:0000256" key="3">
    <source>
        <dbReference type="ARBA" id="ARBA00022717"/>
    </source>
</evidence>
<dbReference type="InterPro" id="IPR012334">
    <property type="entry name" value="Pectin_lyas_fold"/>
</dbReference>
<evidence type="ECO:0000256" key="5">
    <source>
        <dbReference type="ARBA" id="ARBA00022804"/>
    </source>
</evidence>
<reference evidence="13 14" key="1">
    <citation type="submission" date="2024-01" db="EMBL/GenBank/DDBJ databases">
        <authorList>
            <person name="Wang Y."/>
            <person name="Lin M."/>
        </authorList>
    </citation>
    <scope>NUCLEOTIDE SEQUENCE [LARGE SCALE GENOMIC DNA]</scope>
</reference>
<protein>
    <recommendedName>
        <fullName evidence="10">Probable tail spike protein</fullName>
    </recommendedName>
</protein>
<keyword evidence="11" id="KW-1238">Degradation of host capsule during virus entry</keyword>
<keyword evidence="2" id="KW-0945">Host-virus interaction</keyword>
<keyword evidence="6" id="KW-0946">Virion</keyword>
<comment type="similarity">
    <text evidence="9">In the N-terminal section; belongs to the Teseptimavirus fiber family.</text>
</comment>
<keyword evidence="8" id="KW-1160">Virus entry into host cell</keyword>
<evidence type="ECO:0000256" key="8">
    <source>
        <dbReference type="ARBA" id="ARBA00023296"/>
    </source>
</evidence>
<name>A0ABZ2CS70_9CAUD</name>
<evidence type="ECO:0000259" key="12">
    <source>
        <dbReference type="Pfam" id="PF03906"/>
    </source>
</evidence>
<evidence type="ECO:0000313" key="14">
    <source>
        <dbReference type="Proteomes" id="UP001333037"/>
    </source>
</evidence>
<comment type="subcellular location">
    <subcellularLocation>
        <location evidence="1">Virion</location>
    </subcellularLocation>
</comment>
<accession>A0ABZ2CS70</accession>
<dbReference type="CDD" id="cd00229">
    <property type="entry name" value="SGNH_hydrolase"/>
    <property type="match status" value="1"/>
</dbReference>
<organism evidence="13 14">
    <name type="scientific">Aeromonas phage phiA014S</name>
    <dbReference type="NCBI Taxonomy" id="3119845"/>
    <lineage>
        <taxon>Viruses</taxon>
        <taxon>Duplodnaviria</taxon>
        <taxon>Heunggongvirae</taxon>
        <taxon>Uroviricota</taxon>
        <taxon>Caudoviricetes</taxon>
        <taxon>Autographivirales</taxon>
        <taxon>Autotranscriptaviridae</taxon>
        <taxon>Studiervirinae</taxon>
        <taxon>Coryciavirus</taxon>
        <taxon>Coryciavirus A014S</taxon>
    </lineage>
</organism>
<keyword evidence="4" id="KW-1227">Viral tail protein</keyword>
<dbReference type="EMBL" id="PP226939">
    <property type="protein sequence ID" value="WVX92068.1"/>
    <property type="molecule type" value="Genomic_DNA"/>
</dbReference>
<feature type="domain" description="Bacteriophage T7 tail fibre protein-like N-terminal" evidence="12">
    <location>
        <begin position="12"/>
        <end position="131"/>
    </location>
</feature>
<evidence type="ECO:0000313" key="13">
    <source>
        <dbReference type="EMBL" id="WVX92068.1"/>
    </source>
</evidence>
<evidence type="ECO:0000256" key="4">
    <source>
        <dbReference type="ARBA" id="ARBA00022732"/>
    </source>
</evidence>
<dbReference type="InterPro" id="IPR036514">
    <property type="entry name" value="SGNH_hydro_sf"/>
</dbReference>
<dbReference type="SUPFAM" id="SSF52266">
    <property type="entry name" value="SGNH hydrolase"/>
    <property type="match status" value="1"/>
</dbReference>
<evidence type="ECO:0000256" key="11">
    <source>
        <dbReference type="ARBA" id="ARBA00035731"/>
    </source>
</evidence>
<keyword evidence="3" id="KW-1235">Degradation of host cell envelope components during virus entry</keyword>
<keyword evidence="5" id="KW-1161">Viral attachment to host cell</keyword>
<proteinExistence type="inferred from homology"/>
<dbReference type="SUPFAM" id="SSF51126">
    <property type="entry name" value="Pectin lyase-like"/>
    <property type="match status" value="1"/>
</dbReference>
<evidence type="ECO:0000256" key="2">
    <source>
        <dbReference type="ARBA" id="ARBA00022581"/>
    </source>
</evidence>
<keyword evidence="14" id="KW-1185">Reference proteome</keyword>
<dbReference type="Gene3D" id="2.160.20.10">
    <property type="entry name" value="Single-stranded right-handed beta-helix, Pectin lyase-like"/>
    <property type="match status" value="1"/>
</dbReference>
<dbReference type="InterPro" id="IPR005604">
    <property type="entry name" value="Phage_T7_tail_fibre-like_N"/>
</dbReference>
<evidence type="ECO:0000256" key="7">
    <source>
        <dbReference type="ARBA" id="ARBA00023165"/>
    </source>
</evidence>